<keyword evidence="3 5" id="KW-1133">Transmembrane helix</keyword>
<dbReference type="GO" id="GO:0008273">
    <property type="term" value="F:calcium, potassium:sodium antiporter activity"/>
    <property type="evidence" value="ECO:0007669"/>
    <property type="project" value="TreeGrafter"/>
</dbReference>
<accession>A0A1G2C0T0</accession>
<evidence type="ECO:0000256" key="3">
    <source>
        <dbReference type="ARBA" id="ARBA00022989"/>
    </source>
</evidence>
<dbReference type="PANTHER" id="PTHR10846">
    <property type="entry name" value="SODIUM/POTASSIUM/CALCIUM EXCHANGER"/>
    <property type="match status" value="1"/>
</dbReference>
<dbReference type="EMBL" id="MHKQ01000004">
    <property type="protein sequence ID" value="OGY94731.1"/>
    <property type="molecule type" value="Genomic_DNA"/>
</dbReference>
<evidence type="ECO:0000313" key="7">
    <source>
        <dbReference type="EMBL" id="OGY94731.1"/>
    </source>
</evidence>
<dbReference type="GO" id="GO:0005886">
    <property type="term" value="C:plasma membrane"/>
    <property type="evidence" value="ECO:0007669"/>
    <property type="project" value="TreeGrafter"/>
</dbReference>
<evidence type="ECO:0000313" key="8">
    <source>
        <dbReference type="Proteomes" id="UP000177626"/>
    </source>
</evidence>
<evidence type="ECO:0000259" key="6">
    <source>
        <dbReference type="Pfam" id="PF01699"/>
    </source>
</evidence>
<comment type="caution">
    <text evidence="7">The sequence shown here is derived from an EMBL/GenBank/DDBJ whole genome shotgun (WGS) entry which is preliminary data.</text>
</comment>
<reference evidence="7 8" key="1">
    <citation type="journal article" date="2016" name="Nat. Commun.">
        <title>Thousands of microbial genomes shed light on interconnected biogeochemical processes in an aquifer system.</title>
        <authorList>
            <person name="Anantharaman K."/>
            <person name="Brown C.T."/>
            <person name="Hug L.A."/>
            <person name="Sharon I."/>
            <person name="Castelle C.J."/>
            <person name="Probst A.J."/>
            <person name="Thomas B.C."/>
            <person name="Singh A."/>
            <person name="Wilkins M.J."/>
            <person name="Karaoz U."/>
            <person name="Brodie E.L."/>
            <person name="Williams K.H."/>
            <person name="Hubbard S.S."/>
            <person name="Banfield J.F."/>
        </authorList>
    </citation>
    <scope>NUCLEOTIDE SEQUENCE [LARGE SCALE GENOMIC DNA]</scope>
</reference>
<keyword evidence="2 5" id="KW-0812">Transmembrane</keyword>
<sequence>MLTYTLFIVGFYFLIKGADWLIEGASSVAKKFKVSNLMIGLTVVSFGTSAPELVVNILASFKGSSDLAIGNIIGSNIANILLILGIAAIIFPLAVRKGTVNKEIPLNLLAVFVLWLLANDQLIDNVVFSTLSRIDGAIFLAFFVIFMYYTLGLSKVEGESEEVEKYSLWKSILMIVGGIVALALGGQWIVDGAIKIAFKFGMSESLVGLTIVAVGTSLPELAASAMAAYKHKADIAIGNVVGSNVFNIFWILGASAIIRPIIFSPALNFDIYFMAFITVLLFLFMFIGKKMILQRWQGVTMVFVYIFYIGYIIIRG</sequence>
<evidence type="ECO:0000256" key="2">
    <source>
        <dbReference type="ARBA" id="ARBA00022692"/>
    </source>
</evidence>
<evidence type="ECO:0000256" key="1">
    <source>
        <dbReference type="ARBA" id="ARBA00004141"/>
    </source>
</evidence>
<dbReference type="AlphaFoldDB" id="A0A1G2C0T0"/>
<proteinExistence type="predicted"/>
<feature type="transmembrane region" description="Helical" evidence="5">
    <location>
        <begin position="134"/>
        <end position="151"/>
    </location>
</feature>
<feature type="transmembrane region" description="Helical" evidence="5">
    <location>
        <begin position="269"/>
        <end position="287"/>
    </location>
</feature>
<dbReference type="InterPro" id="IPR004481">
    <property type="entry name" value="K/Na/Ca-exchanger"/>
</dbReference>
<feature type="transmembrane region" description="Helical" evidence="5">
    <location>
        <begin position="296"/>
        <end position="314"/>
    </location>
</feature>
<keyword evidence="4 5" id="KW-0472">Membrane</keyword>
<dbReference type="Gene3D" id="1.20.1420.30">
    <property type="entry name" value="NCX, central ion-binding region"/>
    <property type="match status" value="1"/>
</dbReference>
<evidence type="ECO:0000256" key="4">
    <source>
        <dbReference type="ARBA" id="ARBA00023136"/>
    </source>
</evidence>
<gene>
    <name evidence="7" type="ORF">A2406_03715</name>
</gene>
<feature type="domain" description="Sodium/calcium exchanger membrane region" evidence="6">
    <location>
        <begin position="171"/>
        <end position="313"/>
    </location>
</feature>
<dbReference type="PANTHER" id="PTHR10846:SF8">
    <property type="entry name" value="INNER MEMBRANE PROTEIN YRBG"/>
    <property type="match status" value="1"/>
</dbReference>
<dbReference type="NCBIfam" id="TIGR00367">
    <property type="entry name" value="calcium/sodium antiporter"/>
    <property type="match status" value="1"/>
</dbReference>
<feature type="transmembrane region" description="Helical" evidence="5">
    <location>
        <begin position="34"/>
        <end position="61"/>
    </location>
</feature>
<feature type="transmembrane region" description="Helical" evidence="5">
    <location>
        <begin position="6"/>
        <end position="22"/>
    </location>
</feature>
<protein>
    <submittedName>
        <fullName evidence="7">Sodium:proton exchanger</fullName>
    </submittedName>
</protein>
<organism evidence="7 8">
    <name type="scientific">Candidatus Komeilibacteria bacterium RIFOXYC1_FULL_37_11</name>
    <dbReference type="NCBI Taxonomy" id="1798555"/>
    <lineage>
        <taxon>Bacteria</taxon>
        <taxon>Candidatus Komeiliibacteriota</taxon>
    </lineage>
</organism>
<dbReference type="InterPro" id="IPR004837">
    <property type="entry name" value="NaCa_Exmemb"/>
</dbReference>
<dbReference type="InterPro" id="IPR044880">
    <property type="entry name" value="NCX_ion-bd_dom_sf"/>
</dbReference>
<feature type="domain" description="Sodium/calcium exchanger membrane region" evidence="6">
    <location>
        <begin position="5"/>
        <end position="151"/>
    </location>
</feature>
<dbReference type="GO" id="GO:0005262">
    <property type="term" value="F:calcium channel activity"/>
    <property type="evidence" value="ECO:0007669"/>
    <property type="project" value="TreeGrafter"/>
</dbReference>
<feature type="transmembrane region" description="Helical" evidence="5">
    <location>
        <begin position="73"/>
        <end position="94"/>
    </location>
</feature>
<feature type="transmembrane region" description="Helical" evidence="5">
    <location>
        <begin position="172"/>
        <end position="190"/>
    </location>
</feature>
<feature type="transmembrane region" description="Helical" evidence="5">
    <location>
        <begin position="206"/>
        <end position="229"/>
    </location>
</feature>
<name>A0A1G2C0T0_9BACT</name>
<evidence type="ECO:0000256" key="5">
    <source>
        <dbReference type="SAM" id="Phobius"/>
    </source>
</evidence>
<dbReference type="GO" id="GO:0006874">
    <property type="term" value="P:intracellular calcium ion homeostasis"/>
    <property type="evidence" value="ECO:0007669"/>
    <property type="project" value="TreeGrafter"/>
</dbReference>
<dbReference type="Proteomes" id="UP000177626">
    <property type="component" value="Unassembled WGS sequence"/>
</dbReference>
<dbReference type="Pfam" id="PF01699">
    <property type="entry name" value="Na_Ca_ex"/>
    <property type="match status" value="2"/>
</dbReference>
<comment type="subcellular location">
    <subcellularLocation>
        <location evidence="1">Membrane</location>
        <topology evidence="1">Multi-pass membrane protein</topology>
    </subcellularLocation>
</comment>
<feature type="transmembrane region" description="Helical" evidence="5">
    <location>
        <begin position="241"/>
        <end position="263"/>
    </location>
</feature>